<feature type="binding site" evidence="12">
    <location>
        <position position="279"/>
    </location>
    <ligand>
        <name>[4Fe-4S] cluster</name>
        <dbReference type="ChEBI" id="CHEBI:49883"/>
        <label>2</label>
        <note>4Fe-4S-substrate</note>
    </ligand>
</feature>
<dbReference type="NCBIfam" id="TIGR02666">
    <property type="entry name" value="moaA"/>
    <property type="match status" value="1"/>
</dbReference>
<dbReference type="InterPro" id="IPR006638">
    <property type="entry name" value="Elp3/MiaA/NifB-like_rSAM"/>
</dbReference>
<evidence type="ECO:0000256" key="9">
    <source>
        <dbReference type="ARBA" id="ARBA00023150"/>
    </source>
</evidence>
<feature type="binding site" evidence="12">
    <location>
        <position position="265"/>
    </location>
    <ligand>
        <name>[4Fe-4S] cluster</name>
        <dbReference type="ChEBI" id="CHEBI:49883"/>
        <label>2</label>
        <note>4Fe-4S-substrate</note>
    </ligand>
</feature>
<gene>
    <name evidence="12" type="primary">moaA</name>
    <name evidence="14" type="ORF">JOC54_004429</name>
</gene>
<evidence type="ECO:0000256" key="7">
    <source>
        <dbReference type="ARBA" id="ARBA00023014"/>
    </source>
</evidence>
<dbReference type="PANTHER" id="PTHR22960">
    <property type="entry name" value="MOLYBDOPTERIN COFACTOR SYNTHESIS PROTEIN A"/>
    <property type="match status" value="1"/>
</dbReference>
<dbReference type="RefSeq" id="WP_035441147.1">
    <property type="nucleotide sequence ID" value="NZ_JAFBCV010000022.1"/>
</dbReference>
<feature type="binding site" evidence="12">
    <location>
        <position position="32"/>
    </location>
    <ligand>
        <name>[4Fe-4S] cluster</name>
        <dbReference type="ChEBI" id="CHEBI:49883"/>
        <label>1</label>
        <note>4Fe-4S-S-AdoMet</note>
    </ligand>
</feature>
<evidence type="ECO:0000313" key="15">
    <source>
        <dbReference type="Proteomes" id="UP001179280"/>
    </source>
</evidence>
<evidence type="ECO:0000256" key="6">
    <source>
        <dbReference type="ARBA" id="ARBA00023004"/>
    </source>
</evidence>
<feature type="domain" description="Radical SAM core" evidence="13">
    <location>
        <begin position="9"/>
        <end position="228"/>
    </location>
</feature>
<organism evidence="14 15">
    <name type="scientific">Shouchella xiaoxiensis</name>
    <dbReference type="NCBI Taxonomy" id="766895"/>
    <lineage>
        <taxon>Bacteria</taxon>
        <taxon>Bacillati</taxon>
        <taxon>Bacillota</taxon>
        <taxon>Bacilli</taxon>
        <taxon>Bacillales</taxon>
        <taxon>Bacillaceae</taxon>
        <taxon>Shouchella</taxon>
    </lineage>
</organism>
<dbReference type="SFLD" id="SFLDS00029">
    <property type="entry name" value="Radical_SAM"/>
    <property type="match status" value="1"/>
</dbReference>
<dbReference type="InterPro" id="IPR013785">
    <property type="entry name" value="Aldolase_TIM"/>
</dbReference>
<dbReference type="Pfam" id="PF06463">
    <property type="entry name" value="Mob_synth_C"/>
    <property type="match status" value="1"/>
</dbReference>
<evidence type="ECO:0000256" key="12">
    <source>
        <dbReference type="HAMAP-Rule" id="MF_01225"/>
    </source>
</evidence>
<keyword evidence="8 12" id="KW-0342">GTP-binding</keyword>
<dbReference type="SMART" id="SM00729">
    <property type="entry name" value="Elp3"/>
    <property type="match status" value="1"/>
</dbReference>
<reference evidence="14" key="1">
    <citation type="submission" date="2021-01" db="EMBL/GenBank/DDBJ databases">
        <title>Genomic Encyclopedia of Type Strains, Phase IV (KMG-IV): sequencing the most valuable type-strain genomes for metagenomic binning, comparative biology and taxonomic classification.</title>
        <authorList>
            <person name="Goeker M."/>
        </authorList>
    </citation>
    <scope>NUCLEOTIDE SEQUENCE</scope>
    <source>
        <strain evidence="14">DSM 21943</strain>
    </source>
</reference>
<keyword evidence="15" id="KW-1185">Reference proteome</keyword>
<dbReference type="PROSITE" id="PS01305">
    <property type="entry name" value="MOAA_NIFB_PQQE"/>
    <property type="match status" value="1"/>
</dbReference>
<dbReference type="CDD" id="cd01335">
    <property type="entry name" value="Radical_SAM"/>
    <property type="match status" value="1"/>
</dbReference>
<dbReference type="HAMAP" id="MF_01225_B">
    <property type="entry name" value="MoaA_B"/>
    <property type="match status" value="1"/>
</dbReference>
<dbReference type="PANTHER" id="PTHR22960:SF0">
    <property type="entry name" value="MOLYBDENUM COFACTOR BIOSYNTHESIS PROTEIN 1"/>
    <property type="match status" value="1"/>
</dbReference>
<feature type="binding site" evidence="12">
    <location>
        <position position="127"/>
    </location>
    <ligand>
        <name>S-adenosyl-L-methionine</name>
        <dbReference type="ChEBI" id="CHEBI:59789"/>
    </ligand>
</feature>
<comment type="catalytic activity">
    <reaction evidence="11 12">
        <text>GTP + AH2 + S-adenosyl-L-methionine = (8S)-3',8-cyclo-7,8-dihydroguanosine 5'-triphosphate + 5'-deoxyadenosine + L-methionine + A + H(+)</text>
        <dbReference type="Rhea" id="RHEA:49576"/>
        <dbReference type="ChEBI" id="CHEBI:13193"/>
        <dbReference type="ChEBI" id="CHEBI:15378"/>
        <dbReference type="ChEBI" id="CHEBI:17319"/>
        <dbReference type="ChEBI" id="CHEBI:17499"/>
        <dbReference type="ChEBI" id="CHEBI:37565"/>
        <dbReference type="ChEBI" id="CHEBI:57844"/>
        <dbReference type="ChEBI" id="CHEBI:59789"/>
        <dbReference type="ChEBI" id="CHEBI:131766"/>
        <dbReference type="EC" id="4.1.99.22"/>
    </reaction>
</comment>
<dbReference type="SFLD" id="SFLDG01386">
    <property type="entry name" value="main_SPASM_domain-containing"/>
    <property type="match status" value="1"/>
</dbReference>
<keyword evidence="5 12" id="KW-0547">Nucleotide-binding</keyword>
<name>A0ABS2T019_9BACI</name>
<evidence type="ECO:0000256" key="10">
    <source>
        <dbReference type="ARBA" id="ARBA00023239"/>
    </source>
</evidence>
<feature type="binding site" evidence="12">
    <location>
        <position position="25"/>
    </location>
    <ligand>
        <name>[4Fe-4S] cluster</name>
        <dbReference type="ChEBI" id="CHEBI:49883"/>
        <label>1</label>
        <note>4Fe-4S-S-AdoMet</note>
    </ligand>
</feature>
<feature type="binding site" evidence="12">
    <location>
        <position position="31"/>
    </location>
    <ligand>
        <name>S-adenosyl-L-methionine</name>
        <dbReference type="ChEBI" id="CHEBI:59789"/>
    </ligand>
</feature>
<dbReference type="CDD" id="cd21117">
    <property type="entry name" value="Twitch_MoaA"/>
    <property type="match status" value="1"/>
</dbReference>
<dbReference type="InterPro" id="IPR040064">
    <property type="entry name" value="MoaA-like"/>
</dbReference>
<comment type="function">
    <text evidence="12">Catalyzes the cyclization of GTP to (8S)-3',8-cyclo-7,8-dihydroguanosine 5'-triphosphate.</text>
</comment>
<dbReference type="SFLD" id="SFLDG01383">
    <property type="entry name" value="cyclic_pyranopterin_phosphate"/>
    <property type="match status" value="1"/>
</dbReference>
<evidence type="ECO:0000256" key="4">
    <source>
        <dbReference type="ARBA" id="ARBA00022723"/>
    </source>
</evidence>
<dbReference type="SFLD" id="SFLDG01067">
    <property type="entry name" value="SPASM/twitch_domain_containing"/>
    <property type="match status" value="1"/>
</dbReference>
<dbReference type="InterPro" id="IPR013483">
    <property type="entry name" value="MoaA"/>
</dbReference>
<comment type="pathway">
    <text evidence="12">Cofactor biosynthesis; molybdopterin biosynthesis.</text>
</comment>
<comment type="similarity">
    <text evidence="12">Belongs to the radical SAM superfamily. MoaA family.</text>
</comment>
<dbReference type="EC" id="4.1.99.22" evidence="1 12"/>
<keyword evidence="2 12" id="KW-0004">4Fe-4S</keyword>
<evidence type="ECO:0000256" key="3">
    <source>
        <dbReference type="ARBA" id="ARBA00022691"/>
    </source>
</evidence>
<keyword evidence="3 12" id="KW-0949">S-adenosyl-L-methionine</keyword>
<dbReference type="InterPro" id="IPR010505">
    <property type="entry name" value="MoaA_twitch"/>
</dbReference>
<dbReference type="PROSITE" id="PS51918">
    <property type="entry name" value="RADICAL_SAM"/>
    <property type="match status" value="1"/>
</dbReference>
<evidence type="ECO:0000259" key="13">
    <source>
        <dbReference type="PROSITE" id="PS51918"/>
    </source>
</evidence>
<feature type="binding site" evidence="12">
    <location>
        <position position="72"/>
    </location>
    <ligand>
        <name>GTP</name>
        <dbReference type="ChEBI" id="CHEBI:37565"/>
    </ligand>
</feature>
<feature type="binding site" evidence="12">
    <location>
        <begin position="267"/>
        <end position="269"/>
    </location>
    <ligand>
        <name>GTP</name>
        <dbReference type="ChEBI" id="CHEBI:37565"/>
    </ligand>
</feature>
<comment type="caution">
    <text evidence="14">The sequence shown here is derived from an EMBL/GenBank/DDBJ whole genome shotgun (WGS) entry which is preliminary data.</text>
</comment>
<dbReference type="InterPro" id="IPR007197">
    <property type="entry name" value="rSAM"/>
</dbReference>
<feature type="binding site" evidence="12">
    <location>
        <position position="18"/>
    </location>
    <ligand>
        <name>GTP</name>
        <dbReference type="ChEBI" id="CHEBI:37565"/>
    </ligand>
</feature>
<feature type="binding site" evidence="12">
    <location>
        <position position="76"/>
    </location>
    <ligand>
        <name>S-adenosyl-L-methionine</name>
        <dbReference type="ChEBI" id="CHEBI:59789"/>
    </ligand>
</feature>
<keyword evidence="10 12" id="KW-0456">Lyase</keyword>
<keyword evidence="7 12" id="KW-0411">Iron-sulfur</keyword>
<protein>
    <recommendedName>
        <fullName evidence="1 12">GTP 3',8-cyclase</fullName>
        <ecNumber evidence="1 12">4.1.99.22</ecNumber>
    </recommendedName>
    <alternativeName>
        <fullName evidence="12">Molybdenum cofactor biosynthesis protein A</fullName>
    </alternativeName>
</protein>
<dbReference type="EMBL" id="JAFBCV010000022">
    <property type="protein sequence ID" value="MBM7841129.1"/>
    <property type="molecule type" value="Genomic_DNA"/>
</dbReference>
<accession>A0ABS2T019</accession>
<evidence type="ECO:0000256" key="8">
    <source>
        <dbReference type="ARBA" id="ARBA00023134"/>
    </source>
</evidence>
<evidence type="ECO:0000256" key="5">
    <source>
        <dbReference type="ARBA" id="ARBA00022741"/>
    </source>
</evidence>
<proteinExistence type="inferred from homology"/>
<comment type="subunit">
    <text evidence="12">Monomer and homodimer.</text>
</comment>
<feature type="binding site" evidence="12">
    <location>
        <position position="164"/>
    </location>
    <ligand>
        <name>GTP</name>
        <dbReference type="ChEBI" id="CHEBI:37565"/>
    </ligand>
</feature>
<evidence type="ECO:0000256" key="1">
    <source>
        <dbReference type="ARBA" id="ARBA00012167"/>
    </source>
</evidence>
<dbReference type="InterPro" id="IPR050105">
    <property type="entry name" value="MoCo_biosynth_MoaA/MoaC"/>
</dbReference>
<keyword evidence="6 12" id="KW-0408">Iron</keyword>
<evidence type="ECO:0000256" key="11">
    <source>
        <dbReference type="ARBA" id="ARBA00048697"/>
    </source>
</evidence>
<dbReference type="Proteomes" id="UP001179280">
    <property type="component" value="Unassembled WGS sequence"/>
</dbReference>
<keyword evidence="9 12" id="KW-0501">Molybdenum cofactor biosynthesis</keyword>
<evidence type="ECO:0000313" key="14">
    <source>
        <dbReference type="EMBL" id="MBM7841129.1"/>
    </source>
</evidence>
<evidence type="ECO:0000256" key="2">
    <source>
        <dbReference type="ARBA" id="ARBA00022485"/>
    </source>
</evidence>
<feature type="binding site" evidence="12">
    <location>
        <position position="262"/>
    </location>
    <ligand>
        <name>[4Fe-4S] cluster</name>
        <dbReference type="ChEBI" id="CHEBI:49883"/>
        <label>2</label>
        <note>4Fe-4S-substrate</note>
    </ligand>
</feature>
<feature type="binding site" evidence="12">
    <location>
        <position position="29"/>
    </location>
    <ligand>
        <name>[4Fe-4S] cluster</name>
        <dbReference type="ChEBI" id="CHEBI:49883"/>
        <label>1</label>
        <note>4Fe-4S-S-AdoMet</note>
    </ligand>
</feature>
<keyword evidence="4 12" id="KW-0479">Metal-binding</keyword>
<dbReference type="SUPFAM" id="SSF102114">
    <property type="entry name" value="Radical SAM enzymes"/>
    <property type="match status" value="1"/>
</dbReference>
<feature type="binding site" evidence="12">
    <location>
        <position position="103"/>
    </location>
    <ligand>
        <name>GTP</name>
        <dbReference type="ChEBI" id="CHEBI:37565"/>
    </ligand>
</feature>
<feature type="binding site" evidence="12">
    <location>
        <position position="198"/>
    </location>
    <ligand>
        <name>S-adenosyl-L-methionine</name>
        <dbReference type="ChEBI" id="CHEBI:59789"/>
    </ligand>
</feature>
<sequence>MTNEIIYDRLSRPLRDLRISVMDRCNFRCSYCMPKEIFGKDYVFMKENELLTFEEIFRVAKQVASLGVNKLRITGGEPLLRKNVDLLVKDLYTIDGITDIALTTNGVLLPKFATALKAAGLDRVNVSLDALNPLVFQEMSGRNTTAETVLKGIEAAQEAGLGVKVNMVVKRGVNEEEVVPLARYCKDHNIPLRFIEFMDVGQTNGWNYSKVVSKKELYKQVETIAPLEAVEENYFGEVASRYRYQDSLAEVGFISSVTETFCGTCTRARISADGKLFTCLFSESGTDFKTDLRTGISDKALKAKLTSVWEQRSDRYSELRTEESSKLRKKIEMSYIGG</sequence>
<dbReference type="Pfam" id="PF04055">
    <property type="entry name" value="Radical_SAM"/>
    <property type="match status" value="1"/>
</dbReference>
<comment type="cofactor">
    <cofactor evidence="12">
        <name>[4Fe-4S] cluster</name>
        <dbReference type="ChEBI" id="CHEBI:49883"/>
    </cofactor>
    <text evidence="12">Binds 2 [4Fe-4S] clusters. Binds 1 [4Fe-4S] cluster coordinated with 3 cysteines and an exchangeable S-adenosyl-L-methionine and 1 [4Fe-4S] cluster coordinated with 3 cysteines and the GTP-derived substrate.</text>
</comment>
<dbReference type="Gene3D" id="3.20.20.70">
    <property type="entry name" value="Aldolase class I"/>
    <property type="match status" value="1"/>
</dbReference>
<dbReference type="InterPro" id="IPR058240">
    <property type="entry name" value="rSAM_sf"/>
</dbReference>
<dbReference type="InterPro" id="IPR000385">
    <property type="entry name" value="MoaA_NifB_PqqE_Fe-S-bd_CS"/>
</dbReference>